<dbReference type="SMART" id="SM00248">
    <property type="entry name" value="ANK"/>
    <property type="match status" value="3"/>
</dbReference>
<dbReference type="PROSITE" id="PS50088">
    <property type="entry name" value="ANK_REPEAT"/>
    <property type="match status" value="2"/>
</dbReference>
<dbReference type="Proteomes" id="UP000266721">
    <property type="component" value="Unassembled WGS sequence"/>
</dbReference>
<dbReference type="InterPro" id="IPR036770">
    <property type="entry name" value="Ankyrin_rpt-contain_sf"/>
</dbReference>
<evidence type="ECO:0000313" key="4">
    <source>
        <dbReference type="EMBL" id="OPL32907.1"/>
    </source>
</evidence>
<feature type="non-terminal residue" evidence="4">
    <location>
        <position position="1"/>
    </location>
</feature>
<keyword evidence="5" id="KW-1185">Reference proteome</keyword>
<accession>A0A3L5TTQ1</accession>
<dbReference type="AlphaFoldDB" id="A0A3L5TTQ1"/>
<evidence type="ECO:0000256" key="1">
    <source>
        <dbReference type="ARBA" id="ARBA00022737"/>
    </source>
</evidence>
<reference evidence="4 5" key="1">
    <citation type="journal article" date="2016" name="PLoS ONE">
        <title>A First Insight into the Genome of the Filter-Feeder Mussel Mytilus galloprovincialis.</title>
        <authorList>
            <person name="Murgarella M."/>
            <person name="Puiu D."/>
            <person name="Novoa B."/>
            <person name="Figueras A."/>
            <person name="Posada D."/>
            <person name="Canchaya C."/>
        </authorList>
    </citation>
    <scope>NUCLEOTIDE SEQUENCE [LARGE SCALE GENOMIC DNA]</scope>
    <source>
        <tissue evidence="4">Muscle</tissue>
    </source>
</reference>
<evidence type="ECO:0000256" key="3">
    <source>
        <dbReference type="PROSITE-ProRule" id="PRU00023"/>
    </source>
</evidence>
<dbReference type="InterPro" id="IPR002110">
    <property type="entry name" value="Ankyrin_rpt"/>
</dbReference>
<comment type="caution">
    <text evidence="4">The sequence shown here is derived from an EMBL/GenBank/DDBJ whole genome shotgun (WGS) entry which is preliminary data.</text>
</comment>
<dbReference type="SMR" id="A0A3L5TTQ1"/>
<organism evidence="4 5">
    <name type="scientific">Mytilus galloprovincialis</name>
    <name type="common">Mediterranean mussel</name>
    <dbReference type="NCBI Taxonomy" id="29158"/>
    <lineage>
        <taxon>Eukaryota</taxon>
        <taxon>Metazoa</taxon>
        <taxon>Spiralia</taxon>
        <taxon>Lophotrochozoa</taxon>
        <taxon>Mollusca</taxon>
        <taxon>Bivalvia</taxon>
        <taxon>Autobranchia</taxon>
        <taxon>Pteriomorphia</taxon>
        <taxon>Mytilida</taxon>
        <taxon>Mytiloidea</taxon>
        <taxon>Mytilidae</taxon>
        <taxon>Mytilinae</taxon>
        <taxon>Mytilus</taxon>
    </lineage>
</organism>
<dbReference type="Pfam" id="PF12796">
    <property type="entry name" value="Ank_2"/>
    <property type="match status" value="2"/>
</dbReference>
<feature type="repeat" description="ANK" evidence="3">
    <location>
        <begin position="43"/>
        <end position="75"/>
    </location>
</feature>
<dbReference type="SUPFAM" id="SSF48403">
    <property type="entry name" value="Ankyrin repeat"/>
    <property type="match status" value="1"/>
</dbReference>
<sequence length="132" mass="14116">ADVTSEDNVGYQAIHQAAQAGCIESVKLLIEDISLSPNTVSSKGYTPLMVASKEGQTDTVRFLLSAGADVDHTDMMGRTALHIASGGQHADTVRLLLEHSAQMLNDKSGTTPDKLARKDIVKDVFKLHGKIT</sequence>
<protein>
    <submittedName>
        <fullName evidence="4">Uncharacterized protein</fullName>
    </submittedName>
</protein>
<keyword evidence="2 3" id="KW-0040">ANK repeat</keyword>
<name>A0A3L5TTQ1_MYTGA</name>
<gene>
    <name evidence="4" type="ORF">AM593_09711</name>
</gene>
<evidence type="ECO:0000256" key="2">
    <source>
        <dbReference type="ARBA" id="ARBA00023043"/>
    </source>
</evidence>
<keyword evidence="1" id="KW-0677">Repeat</keyword>
<feature type="repeat" description="ANK" evidence="3">
    <location>
        <begin position="76"/>
        <end position="108"/>
    </location>
</feature>
<dbReference type="PANTHER" id="PTHR24171">
    <property type="entry name" value="ANKYRIN REPEAT DOMAIN-CONTAINING PROTEIN 39-RELATED"/>
    <property type="match status" value="1"/>
</dbReference>
<dbReference type="EMBL" id="KV586025">
    <property type="protein sequence ID" value="OPL32907.1"/>
    <property type="molecule type" value="Genomic_DNA"/>
</dbReference>
<dbReference type="PROSITE" id="PS50297">
    <property type="entry name" value="ANK_REP_REGION"/>
    <property type="match status" value="2"/>
</dbReference>
<evidence type="ECO:0000313" key="5">
    <source>
        <dbReference type="Proteomes" id="UP000266721"/>
    </source>
</evidence>
<dbReference type="Gene3D" id="1.25.40.20">
    <property type="entry name" value="Ankyrin repeat-containing domain"/>
    <property type="match status" value="1"/>
</dbReference>
<proteinExistence type="predicted"/>